<comment type="caution">
    <text evidence="8">The sequence shown here is derived from an EMBL/GenBank/DDBJ whole genome shotgun (WGS) entry which is preliminary data.</text>
</comment>
<dbReference type="Pfam" id="PF04564">
    <property type="entry name" value="U-box"/>
    <property type="match status" value="1"/>
</dbReference>
<comment type="pathway">
    <text evidence="2">Protein modification; protein ubiquitination.</text>
</comment>
<dbReference type="PANTHER" id="PTHR23315">
    <property type="entry name" value="U BOX DOMAIN-CONTAINING"/>
    <property type="match status" value="1"/>
</dbReference>
<evidence type="ECO:0000256" key="4">
    <source>
        <dbReference type="ARBA" id="ARBA00022679"/>
    </source>
</evidence>
<dbReference type="InterPro" id="IPR013083">
    <property type="entry name" value="Znf_RING/FYVE/PHD"/>
</dbReference>
<evidence type="ECO:0000313" key="8">
    <source>
        <dbReference type="EMBL" id="TVU30048.1"/>
    </source>
</evidence>
<keyword evidence="4" id="KW-0808">Transferase</keyword>
<dbReference type="GO" id="GO:0061630">
    <property type="term" value="F:ubiquitin protein ligase activity"/>
    <property type="evidence" value="ECO:0007669"/>
    <property type="project" value="UniProtKB-EC"/>
</dbReference>
<dbReference type="SUPFAM" id="SSF57850">
    <property type="entry name" value="RING/U-box"/>
    <property type="match status" value="1"/>
</dbReference>
<evidence type="ECO:0000256" key="1">
    <source>
        <dbReference type="ARBA" id="ARBA00000900"/>
    </source>
</evidence>
<organism evidence="8 9">
    <name type="scientific">Eragrostis curvula</name>
    <name type="common">weeping love grass</name>
    <dbReference type="NCBI Taxonomy" id="38414"/>
    <lineage>
        <taxon>Eukaryota</taxon>
        <taxon>Viridiplantae</taxon>
        <taxon>Streptophyta</taxon>
        <taxon>Embryophyta</taxon>
        <taxon>Tracheophyta</taxon>
        <taxon>Spermatophyta</taxon>
        <taxon>Magnoliopsida</taxon>
        <taxon>Liliopsida</taxon>
        <taxon>Poales</taxon>
        <taxon>Poaceae</taxon>
        <taxon>PACMAD clade</taxon>
        <taxon>Chloridoideae</taxon>
        <taxon>Eragrostideae</taxon>
        <taxon>Eragrostidinae</taxon>
        <taxon>Eragrostis</taxon>
    </lineage>
</organism>
<feature type="compositionally biased region" description="Low complexity" evidence="6">
    <location>
        <begin position="88"/>
        <end position="125"/>
    </location>
</feature>
<dbReference type="SUPFAM" id="SSF48371">
    <property type="entry name" value="ARM repeat"/>
    <property type="match status" value="1"/>
</dbReference>
<dbReference type="EMBL" id="RWGY01000011">
    <property type="protein sequence ID" value="TVU30048.1"/>
    <property type="molecule type" value="Genomic_DNA"/>
</dbReference>
<dbReference type="InterPro" id="IPR011989">
    <property type="entry name" value="ARM-like"/>
</dbReference>
<dbReference type="Proteomes" id="UP000324897">
    <property type="component" value="Chromosome 1"/>
</dbReference>
<proteinExistence type="predicted"/>
<evidence type="ECO:0000256" key="2">
    <source>
        <dbReference type="ARBA" id="ARBA00004906"/>
    </source>
</evidence>
<dbReference type="Gene3D" id="1.25.10.10">
    <property type="entry name" value="Leucine-rich Repeat Variant"/>
    <property type="match status" value="1"/>
</dbReference>
<feature type="compositionally biased region" description="Gly residues" evidence="6">
    <location>
        <begin position="7"/>
        <end position="16"/>
    </location>
</feature>
<gene>
    <name evidence="8" type="ORF">EJB05_21652</name>
</gene>
<dbReference type="GO" id="GO:0016567">
    <property type="term" value="P:protein ubiquitination"/>
    <property type="evidence" value="ECO:0007669"/>
    <property type="project" value="UniProtKB-UniPathway"/>
</dbReference>
<dbReference type="InterPro" id="IPR003613">
    <property type="entry name" value="Ubox_domain"/>
</dbReference>
<comment type="catalytic activity">
    <reaction evidence="1">
        <text>S-ubiquitinyl-[E2 ubiquitin-conjugating enzyme]-L-cysteine + [acceptor protein]-L-lysine = [E2 ubiquitin-conjugating enzyme]-L-cysteine + N(6)-ubiquitinyl-[acceptor protein]-L-lysine.</text>
        <dbReference type="EC" id="2.3.2.27"/>
    </reaction>
</comment>
<dbReference type="AlphaFoldDB" id="A0A5J9V3I4"/>
<evidence type="ECO:0000256" key="5">
    <source>
        <dbReference type="ARBA" id="ARBA00022786"/>
    </source>
</evidence>
<evidence type="ECO:0000256" key="6">
    <source>
        <dbReference type="SAM" id="MobiDB-lite"/>
    </source>
</evidence>
<evidence type="ECO:0000256" key="3">
    <source>
        <dbReference type="ARBA" id="ARBA00012483"/>
    </source>
</evidence>
<dbReference type="InterPro" id="IPR016024">
    <property type="entry name" value="ARM-type_fold"/>
</dbReference>
<dbReference type="PANTHER" id="PTHR23315:SF260">
    <property type="entry name" value="U-BOX DOMAIN-CONTAINING PROTEIN 73"/>
    <property type="match status" value="1"/>
</dbReference>
<protein>
    <recommendedName>
        <fullName evidence="3">RING-type E3 ubiquitin transferase</fullName>
        <ecNumber evidence="3">2.3.2.27</ecNumber>
    </recommendedName>
</protein>
<dbReference type="SMART" id="SM00504">
    <property type="entry name" value="Ubox"/>
    <property type="match status" value="1"/>
</dbReference>
<accession>A0A5J9V3I4</accession>
<reference evidence="8 9" key="1">
    <citation type="journal article" date="2019" name="Sci. Rep.">
        <title>A high-quality genome of Eragrostis curvula grass provides insights into Poaceae evolution and supports new strategies to enhance forage quality.</title>
        <authorList>
            <person name="Carballo J."/>
            <person name="Santos B.A.C.M."/>
            <person name="Zappacosta D."/>
            <person name="Garbus I."/>
            <person name="Selva J.P."/>
            <person name="Gallo C.A."/>
            <person name="Diaz A."/>
            <person name="Albertini E."/>
            <person name="Caccamo M."/>
            <person name="Echenique V."/>
        </authorList>
    </citation>
    <scope>NUCLEOTIDE SEQUENCE [LARGE SCALE GENOMIC DNA]</scope>
    <source>
        <strain evidence="9">cv. Victoria</strain>
        <tissue evidence="8">Leaf</tissue>
    </source>
</reference>
<keyword evidence="5" id="KW-0833">Ubl conjugation pathway</keyword>
<keyword evidence="9" id="KW-1185">Reference proteome</keyword>
<name>A0A5J9V3I4_9POAL</name>
<dbReference type="UniPathway" id="UPA00143"/>
<dbReference type="Gene3D" id="3.30.40.10">
    <property type="entry name" value="Zinc/RING finger domain, C3HC4 (zinc finger)"/>
    <property type="match status" value="1"/>
</dbReference>
<feature type="domain" description="U-box" evidence="7">
    <location>
        <begin position="206"/>
        <end position="268"/>
    </location>
</feature>
<dbReference type="OrthoDB" id="655609at2759"/>
<feature type="compositionally biased region" description="Low complexity" evidence="6">
    <location>
        <begin position="57"/>
        <end position="75"/>
    </location>
</feature>
<dbReference type="EC" id="2.3.2.27" evidence="3"/>
<feature type="region of interest" description="Disordered" evidence="6">
    <location>
        <begin position="1"/>
        <end position="146"/>
    </location>
</feature>
<sequence length="592" mass="64418">MSQGRSTPGGGGGGEGSQRAESPVILADGNGESSANATMEEMLRVLQRQINEETARSTSSAPSSPSRFCPSSPSSLARGVARRFLGKARSSSADSSPTRRSPETSSRGEQASSGLAGTSGSALEAPARTGSVQESSPEQHVAAPTRSDFVAMMRSAVVKIQDDGREVQPVFNEMQQAMTGLMELTYGEAPNPPELPQEFATKWPHDDADPLGSVLMDDPVILASGYSVDQSFHQWDCSLTNTCPVTNKTLSHSFTSPNHLLRDMIAAWRLDHSLCSSSSGVETVSIPMAPSTEQIENILHKFSGHSALQEQALHEIQLLTKITKGEQPCLQKWPGLIQVLIDLQKNWKSTWTQNLEEWRLTTIVNLSVHRPNKEILAGAPQLPDALKKVAAKLHRLGCSASPFAKLASIVASLSEFEMFRRRILDIGGMEMLRDLLKIEDVVVRKEAVTAICGLCTDQEGEAQAQYCYVTDLLVQCLRISDDVLILLDRLPKDPYGVDKLSDKAVELVNIIMADQEAEPVTPVATYSAISLVHTIVQQDASKMEAVKNLEDFMKRLQELSSGSLPMQTMLQLDKIVNILLETFPALASQVQS</sequence>
<dbReference type="Gramene" id="TVU30048">
    <property type="protein sequence ID" value="TVU30048"/>
    <property type="gene ID" value="EJB05_21652"/>
</dbReference>
<evidence type="ECO:0000313" key="9">
    <source>
        <dbReference type="Proteomes" id="UP000324897"/>
    </source>
</evidence>
<evidence type="ECO:0000259" key="7">
    <source>
        <dbReference type="SMART" id="SM00504"/>
    </source>
</evidence>